<evidence type="ECO:0000313" key="2">
    <source>
        <dbReference type="EMBL" id="KAK2582202.1"/>
    </source>
</evidence>
<dbReference type="AlphaFoldDB" id="A0AAD9RLZ5"/>
<protein>
    <submittedName>
        <fullName evidence="2">Uncharacterized protein</fullName>
    </submittedName>
</protein>
<reference evidence="2" key="2">
    <citation type="journal article" date="2023" name="Commun. Biol.">
        <title>Intrasexual cuticular hydrocarbon dimorphism in a wasp sheds light on hydrocarbon biosynthesis genes in Hymenoptera.</title>
        <authorList>
            <person name="Moris V.C."/>
            <person name="Podsiadlowski L."/>
            <person name="Martin S."/>
            <person name="Oeyen J.P."/>
            <person name="Donath A."/>
            <person name="Petersen M."/>
            <person name="Wilbrandt J."/>
            <person name="Misof B."/>
            <person name="Liedtke D."/>
            <person name="Thamm M."/>
            <person name="Scheiner R."/>
            <person name="Schmitt T."/>
            <person name="Niehuis O."/>
        </authorList>
    </citation>
    <scope>NUCLEOTIDE SEQUENCE</scope>
    <source>
        <strain evidence="2">GBR_01_08_01A</strain>
    </source>
</reference>
<feature type="region of interest" description="Disordered" evidence="1">
    <location>
        <begin position="150"/>
        <end position="178"/>
    </location>
</feature>
<gene>
    <name evidence="2" type="ORF">KPH14_004555</name>
</gene>
<comment type="caution">
    <text evidence="2">The sequence shown here is derived from an EMBL/GenBank/DDBJ whole genome shotgun (WGS) entry which is preliminary data.</text>
</comment>
<sequence length="178" mass="20562">MCYGERFRIYWRVSEQEYIPIYNFIGVKAGLNMMYTPRIYVVADESAYWSQFSRGLLIDVLEKYHSVSDHDECGADFDSFLEKLETSSNYALSDIEVLKCALTEKPPSDDPAVRFDYLLAKTPTMYTNETKNVDRQLKLLMKGFPEKKSKPLIEQFPKLKNSPSRSNTATSKKKGPKK</sequence>
<dbReference type="EMBL" id="JAIFRP010000031">
    <property type="protein sequence ID" value="KAK2582202.1"/>
    <property type="molecule type" value="Genomic_DNA"/>
</dbReference>
<reference evidence="2" key="1">
    <citation type="submission" date="2021-08" db="EMBL/GenBank/DDBJ databases">
        <authorList>
            <person name="Misof B."/>
            <person name="Oliver O."/>
            <person name="Podsiadlowski L."/>
            <person name="Donath A."/>
            <person name="Peters R."/>
            <person name="Mayer C."/>
            <person name="Rust J."/>
            <person name="Gunkel S."/>
            <person name="Lesny P."/>
            <person name="Martin S."/>
            <person name="Oeyen J.P."/>
            <person name="Petersen M."/>
            <person name="Panagiotis P."/>
            <person name="Wilbrandt J."/>
            <person name="Tanja T."/>
        </authorList>
    </citation>
    <scope>NUCLEOTIDE SEQUENCE</scope>
    <source>
        <strain evidence="2">GBR_01_08_01A</strain>
        <tissue evidence="2">Thorax + abdomen</tissue>
    </source>
</reference>
<keyword evidence="3" id="KW-1185">Reference proteome</keyword>
<proteinExistence type="predicted"/>
<dbReference type="Proteomes" id="UP001258017">
    <property type="component" value="Unassembled WGS sequence"/>
</dbReference>
<organism evidence="2 3">
    <name type="scientific">Odynerus spinipes</name>
    <dbReference type="NCBI Taxonomy" id="1348599"/>
    <lineage>
        <taxon>Eukaryota</taxon>
        <taxon>Metazoa</taxon>
        <taxon>Ecdysozoa</taxon>
        <taxon>Arthropoda</taxon>
        <taxon>Hexapoda</taxon>
        <taxon>Insecta</taxon>
        <taxon>Pterygota</taxon>
        <taxon>Neoptera</taxon>
        <taxon>Endopterygota</taxon>
        <taxon>Hymenoptera</taxon>
        <taxon>Apocrita</taxon>
        <taxon>Aculeata</taxon>
        <taxon>Vespoidea</taxon>
        <taxon>Vespidae</taxon>
        <taxon>Eumeninae</taxon>
        <taxon>Odynerus</taxon>
    </lineage>
</organism>
<accession>A0AAD9RLZ5</accession>
<evidence type="ECO:0000256" key="1">
    <source>
        <dbReference type="SAM" id="MobiDB-lite"/>
    </source>
</evidence>
<evidence type="ECO:0000313" key="3">
    <source>
        <dbReference type="Proteomes" id="UP001258017"/>
    </source>
</evidence>
<feature type="compositionally biased region" description="Polar residues" evidence="1">
    <location>
        <begin position="161"/>
        <end position="170"/>
    </location>
</feature>
<name>A0AAD9RLZ5_9HYME</name>